<name>A0A8S5RKP4_9VIRU</name>
<protein>
    <submittedName>
        <fullName evidence="1">Uncharacterized protein</fullName>
    </submittedName>
</protein>
<evidence type="ECO:0000313" key="1">
    <source>
        <dbReference type="EMBL" id="DAE31755.1"/>
    </source>
</evidence>
<organism evidence="1">
    <name type="scientific">virus sp. ctBM815</name>
    <dbReference type="NCBI Taxonomy" id="2825806"/>
    <lineage>
        <taxon>Viruses</taxon>
    </lineage>
</organism>
<accession>A0A8S5RKP4</accession>
<dbReference type="EMBL" id="BK059109">
    <property type="protein sequence ID" value="DAE31755.1"/>
    <property type="molecule type" value="Genomic_DNA"/>
</dbReference>
<sequence>MEDELQRGTRKAKRIHDTIKPLIRHAKIKPDIVSNDHFDLPDNYAMYVRSDSFILKNYKSSKALNKPVVTPNALIKQDDVDNVINAFYNQHSVLPNPMVVLESTSYDSPYLRVITDSYTTIDYVDLTYCC</sequence>
<proteinExistence type="predicted"/>
<reference evidence="1" key="1">
    <citation type="journal article" date="2021" name="Proc. Natl. Acad. Sci. U.S.A.">
        <title>A Catalog of Tens of Thousands of Viruses from Human Metagenomes Reveals Hidden Associations with Chronic Diseases.</title>
        <authorList>
            <person name="Tisza M.J."/>
            <person name="Buck C.B."/>
        </authorList>
    </citation>
    <scope>NUCLEOTIDE SEQUENCE</scope>
    <source>
        <strain evidence="1">CtBM815</strain>
    </source>
</reference>